<dbReference type="PANTHER" id="PTHR31902:SF14">
    <property type="entry name" value="ACTIN PATCHES DISTAL PROTEIN 1"/>
    <property type="match status" value="1"/>
</dbReference>
<protein>
    <submittedName>
        <fullName evidence="1">Uncharacterized protein</fullName>
    </submittedName>
</protein>
<evidence type="ECO:0000313" key="2">
    <source>
        <dbReference type="Proteomes" id="UP001346149"/>
    </source>
</evidence>
<dbReference type="PANTHER" id="PTHR31902">
    <property type="entry name" value="ACTIN PATCHES DISTAL PROTEIN 1"/>
    <property type="match status" value="1"/>
</dbReference>
<dbReference type="AlphaFoldDB" id="A0AAN7R069"/>
<comment type="caution">
    <text evidence="1">The sequence shown here is derived from an EMBL/GenBank/DDBJ whole genome shotgun (WGS) entry which is preliminary data.</text>
</comment>
<dbReference type="EMBL" id="JAXQNO010000012">
    <property type="protein sequence ID" value="KAK4786529.1"/>
    <property type="molecule type" value="Genomic_DNA"/>
</dbReference>
<organism evidence="1 2">
    <name type="scientific">Trapa natans</name>
    <name type="common">Water chestnut</name>
    <dbReference type="NCBI Taxonomy" id="22666"/>
    <lineage>
        <taxon>Eukaryota</taxon>
        <taxon>Viridiplantae</taxon>
        <taxon>Streptophyta</taxon>
        <taxon>Embryophyta</taxon>
        <taxon>Tracheophyta</taxon>
        <taxon>Spermatophyta</taxon>
        <taxon>Magnoliopsida</taxon>
        <taxon>eudicotyledons</taxon>
        <taxon>Gunneridae</taxon>
        <taxon>Pentapetalae</taxon>
        <taxon>rosids</taxon>
        <taxon>malvids</taxon>
        <taxon>Myrtales</taxon>
        <taxon>Lythraceae</taxon>
        <taxon>Trapa</taxon>
    </lineage>
</organism>
<name>A0AAN7R069_TRANT</name>
<accession>A0AAN7R069</accession>
<keyword evidence="2" id="KW-1185">Reference proteome</keyword>
<dbReference type="Proteomes" id="UP001346149">
    <property type="component" value="Unassembled WGS sequence"/>
</dbReference>
<reference evidence="1 2" key="1">
    <citation type="journal article" date="2023" name="Hortic Res">
        <title>Pangenome of water caltrop reveals structural variations and asymmetric subgenome divergence after allopolyploidization.</title>
        <authorList>
            <person name="Zhang X."/>
            <person name="Chen Y."/>
            <person name="Wang L."/>
            <person name="Yuan Y."/>
            <person name="Fang M."/>
            <person name="Shi L."/>
            <person name="Lu R."/>
            <person name="Comes H.P."/>
            <person name="Ma Y."/>
            <person name="Chen Y."/>
            <person name="Huang G."/>
            <person name="Zhou Y."/>
            <person name="Zheng Z."/>
            <person name="Qiu Y."/>
        </authorList>
    </citation>
    <scope>NUCLEOTIDE SEQUENCE [LARGE SCALE GENOMIC DNA]</scope>
    <source>
        <strain evidence="1">F231</strain>
    </source>
</reference>
<sequence>MGLSEEEQMKLLELRFQRQSSSCVVNPAKGSEDFRTESSSYSIARPSVQNTGCCQGNGSSSFCQSSFSGEKSKNHDTGEKTIDINSETKKGEKLVWPLNSGKGTRTRKVCSMPTWYESWERDDTYAALAVLCAAISVAVAYRCYKQMG</sequence>
<proteinExistence type="predicted"/>
<dbReference type="InterPro" id="IPR009737">
    <property type="entry name" value="Aim32/Apd1-like"/>
</dbReference>
<gene>
    <name evidence="1" type="ORF">SAY86_010362</name>
</gene>
<evidence type="ECO:0000313" key="1">
    <source>
        <dbReference type="EMBL" id="KAK4786529.1"/>
    </source>
</evidence>